<dbReference type="Proteomes" id="UP001250214">
    <property type="component" value="Unassembled WGS sequence"/>
</dbReference>
<organism evidence="4 5">
    <name type="scientific">Lipingzhangella rawalii</name>
    <dbReference type="NCBI Taxonomy" id="2055835"/>
    <lineage>
        <taxon>Bacteria</taxon>
        <taxon>Bacillati</taxon>
        <taxon>Actinomycetota</taxon>
        <taxon>Actinomycetes</taxon>
        <taxon>Streptosporangiales</taxon>
        <taxon>Nocardiopsidaceae</taxon>
        <taxon>Lipingzhangella</taxon>
    </lineage>
</organism>
<dbReference type="RefSeq" id="WP_310913283.1">
    <property type="nucleotide sequence ID" value="NZ_JAVLVT010000007.1"/>
</dbReference>
<comment type="similarity">
    <text evidence="1">Belongs to the NAD(P)H dehydrogenase (quinone) family.</text>
</comment>
<keyword evidence="2 4" id="KW-0560">Oxidoreductase</keyword>
<comment type="caution">
    <text evidence="4">The sequence shown here is derived from an EMBL/GenBank/DDBJ whole genome shotgun (WGS) entry which is preliminary data.</text>
</comment>
<feature type="domain" description="Flavodoxin-like fold" evidence="3">
    <location>
        <begin position="1"/>
        <end position="210"/>
    </location>
</feature>
<keyword evidence="5" id="KW-1185">Reference proteome</keyword>
<dbReference type="Gene3D" id="3.40.50.360">
    <property type="match status" value="1"/>
</dbReference>
<dbReference type="PANTHER" id="PTHR10204:SF34">
    <property type="entry name" value="NAD(P)H DEHYDROGENASE [QUINONE] 1 ISOFORM 1"/>
    <property type="match status" value="1"/>
</dbReference>
<reference evidence="5" key="1">
    <citation type="submission" date="2023-07" db="EMBL/GenBank/DDBJ databases">
        <title>Novel species in the genus Lipingzhangella isolated from Sambhar Salt Lake.</title>
        <authorList>
            <person name="Jiya N."/>
            <person name="Kajale S."/>
            <person name="Sharma A."/>
        </authorList>
    </citation>
    <scope>NUCLEOTIDE SEQUENCE [LARGE SCALE GENOMIC DNA]</scope>
    <source>
        <strain evidence="5">LS1_29</strain>
    </source>
</reference>
<dbReference type="EC" id="1.-.-.-" evidence="4"/>
<dbReference type="EMBL" id="JAVLVT010000007">
    <property type="protein sequence ID" value="MDS1271721.1"/>
    <property type="molecule type" value="Genomic_DNA"/>
</dbReference>
<evidence type="ECO:0000256" key="1">
    <source>
        <dbReference type="ARBA" id="ARBA00006252"/>
    </source>
</evidence>
<dbReference type="Pfam" id="PF02525">
    <property type="entry name" value="Flavodoxin_2"/>
    <property type="match status" value="1"/>
</dbReference>
<dbReference type="InterPro" id="IPR051545">
    <property type="entry name" value="NAD(P)H_dehydrogenase_qn"/>
</dbReference>
<name>A0ABU2H8T8_9ACTN</name>
<accession>A0ABU2H8T8</accession>
<dbReference type="SUPFAM" id="SSF52218">
    <property type="entry name" value="Flavoproteins"/>
    <property type="match status" value="1"/>
</dbReference>
<gene>
    <name evidence="4" type="ORF">RIF23_15605</name>
</gene>
<proteinExistence type="inferred from homology"/>
<evidence type="ECO:0000313" key="5">
    <source>
        <dbReference type="Proteomes" id="UP001250214"/>
    </source>
</evidence>
<protein>
    <submittedName>
        <fullName evidence="4">NAD(P)H-dependent oxidoreductase</fullName>
        <ecNumber evidence="4">1.-.-.-</ecNumber>
    </submittedName>
</protein>
<dbReference type="InterPro" id="IPR029039">
    <property type="entry name" value="Flavoprotein-like_sf"/>
</dbReference>
<evidence type="ECO:0000256" key="2">
    <source>
        <dbReference type="ARBA" id="ARBA00023002"/>
    </source>
</evidence>
<evidence type="ECO:0000313" key="4">
    <source>
        <dbReference type="EMBL" id="MDS1271721.1"/>
    </source>
</evidence>
<dbReference type="PANTHER" id="PTHR10204">
    <property type="entry name" value="NAD P H OXIDOREDUCTASE-RELATED"/>
    <property type="match status" value="1"/>
</dbReference>
<dbReference type="InterPro" id="IPR003680">
    <property type="entry name" value="Flavodoxin_fold"/>
</dbReference>
<dbReference type="GO" id="GO:0016491">
    <property type="term" value="F:oxidoreductase activity"/>
    <property type="evidence" value="ECO:0007669"/>
    <property type="project" value="UniProtKB-KW"/>
</dbReference>
<sequence length="266" mass="29293">MRVLWLFAHPEQRSLSGALRDEGLASLTEENHEYALSDLYAMGWNPVVSGEDYAHDPQERLVVGTASTAALETGRLSADIRWEQEKLTWADTVIVQFPLWWYGMPAILKGWFDRVLVKGFGFGITDEQGCTLRYGQGPLAGKRAMVVVSAGARSASLGPRGINGELNDLLFPIQHGTLWYTGMQVLPPMLVPGADRMGEAGFADTADALRRRVLAIPQTTPLAFRYQNHGDYDADMVLRTELGTEQSGLRVHYGAAPWWTAPSSAS</sequence>
<evidence type="ECO:0000259" key="3">
    <source>
        <dbReference type="Pfam" id="PF02525"/>
    </source>
</evidence>